<dbReference type="GO" id="GO:0016020">
    <property type="term" value="C:membrane"/>
    <property type="evidence" value="ECO:0007669"/>
    <property type="project" value="UniProtKB-SubCell"/>
</dbReference>
<evidence type="ECO:0000256" key="10">
    <source>
        <dbReference type="ARBA" id="ARBA00023180"/>
    </source>
</evidence>
<evidence type="ECO:0000256" key="11">
    <source>
        <dbReference type="ARBA" id="ARBA00023253"/>
    </source>
</evidence>
<dbReference type="InterPro" id="IPR019378">
    <property type="entry name" value="GDP-Fuc_O-FucTrfase"/>
</dbReference>
<protein>
    <recommendedName>
        <fullName evidence="13">O-fucosyltransferase family protein</fullName>
    </recommendedName>
</protein>
<dbReference type="PANTHER" id="PTHR31741:SF54">
    <property type="entry name" value="O-FUCOSYLTRANSFERASE FAMILY PROTEIN"/>
    <property type="match status" value="1"/>
</dbReference>
<evidence type="ECO:0000256" key="1">
    <source>
        <dbReference type="ARBA" id="ARBA00004606"/>
    </source>
</evidence>
<evidence type="ECO:0000256" key="3">
    <source>
        <dbReference type="ARBA" id="ARBA00007737"/>
    </source>
</evidence>
<keyword evidence="4" id="KW-0328">Glycosyltransferase</keyword>
<evidence type="ECO:0000256" key="6">
    <source>
        <dbReference type="ARBA" id="ARBA00022692"/>
    </source>
</evidence>
<comment type="subcellular location">
    <subcellularLocation>
        <location evidence="1">Membrane</location>
        <topology evidence="1">Single-pass type II membrane protein</topology>
    </subcellularLocation>
</comment>
<dbReference type="AlphaFoldDB" id="A0A817BIJ4"/>
<evidence type="ECO:0000256" key="13">
    <source>
        <dbReference type="ARBA" id="ARBA00030350"/>
    </source>
</evidence>
<evidence type="ECO:0000256" key="4">
    <source>
        <dbReference type="ARBA" id="ARBA00022676"/>
    </source>
</evidence>
<accession>A0A817BIJ4</accession>
<evidence type="ECO:0000256" key="7">
    <source>
        <dbReference type="ARBA" id="ARBA00022968"/>
    </source>
</evidence>
<sequence>SARPPEIIRKKERKKIHCFSKFPCFLGHMSVGVPVNTSSSSQLPAATTRRRVADSQEDHCNVSTVGGGNAVVYVPDEEEEATSCSSLSDGGGISSCCPSGSHNNYLVGFLSLRRVRLVWMLMVDNKSQWTAKNMRSASNLGRVILSLLGILVFTFFLIVAFSGGRRQHVEEKHEFVFSIHPRNSIEKIIREEESSSDSIQLLLPRRKPIPEIWNQPDTGSYHKCLTRPKNQRPIKQTNGYLVVHANGGLNQMRTGICDMVAIAKIMNASLVLPFLDHSSFWSDPSTFKDIFDWRHFINVLAEDVNIVEYLPQELASIKPLEKNPVSWSKASYYRNSISKLLKKHKVIVFNHTDSRLANNSPPPSIQRLRCRANYEALRYSPEIDNLSKVLTSRLRENNEPYLALHLRYEKDMLAFTGCNHSLTSEESIALEKMRYSIPHWKEKVINGTERRLEGNCPMTPREAAVFLKAVGFPSSTKIYIVAGEIYGENSMTAFHQEFPNVFSHSTLATEEELSTIKPYQNRLAALDYNVALESDVFAYTYDGNMAKAVQGHRRFEGFRKTINPDRQRLVKLIDRLDAGLMSWEDFSSKVKRLHGKRIGAPYVRRAGLSPKLEENFYANPLPGCLCDTSSDEPRQPRGQTTARVSNLQTEQYSCLSSQTPLKEKRGTSICISLSFVNLEA</sequence>
<evidence type="ECO:0000256" key="5">
    <source>
        <dbReference type="ARBA" id="ARBA00022679"/>
    </source>
</evidence>
<gene>
    <name evidence="15" type="ORF">DARMORV10_A10P33590.1</name>
</gene>
<dbReference type="PANTHER" id="PTHR31741">
    <property type="entry name" value="OS02G0726500 PROTEIN-RELATED"/>
    <property type="match status" value="1"/>
</dbReference>
<keyword evidence="7" id="KW-0735">Signal-anchor</keyword>
<comment type="pathway">
    <text evidence="2">Glycan metabolism.</text>
</comment>
<keyword evidence="6 14" id="KW-0812">Transmembrane</keyword>
<proteinExistence type="inferred from homology"/>
<dbReference type="Proteomes" id="UP001295469">
    <property type="component" value="Chromosome A10"/>
</dbReference>
<keyword evidence="5" id="KW-0808">Transferase</keyword>
<keyword evidence="11" id="KW-0294">Fucose metabolism</keyword>
<feature type="transmembrane region" description="Helical" evidence="14">
    <location>
        <begin position="143"/>
        <end position="163"/>
    </location>
</feature>
<evidence type="ECO:0000256" key="12">
    <source>
        <dbReference type="ARBA" id="ARBA00023277"/>
    </source>
</evidence>
<keyword evidence="8 14" id="KW-1133">Transmembrane helix</keyword>
<evidence type="ECO:0000256" key="14">
    <source>
        <dbReference type="SAM" id="Phobius"/>
    </source>
</evidence>
<comment type="similarity">
    <text evidence="3">Belongs to the glycosyltransferase GT106 family.</text>
</comment>
<dbReference type="GO" id="GO:0006004">
    <property type="term" value="P:fucose metabolic process"/>
    <property type="evidence" value="ECO:0007669"/>
    <property type="project" value="UniProtKB-KW"/>
</dbReference>
<dbReference type="CDD" id="cd11299">
    <property type="entry name" value="O-FucT_plant"/>
    <property type="match status" value="1"/>
</dbReference>
<evidence type="ECO:0000313" key="15">
    <source>
        <dbReference type="EMBL" id="CAF2363577.1"/>
    </source>
</evidence>
<reference evidence="15" key="1">
    <citation type="submission" date="2021-01" db="EMBL/GenBank/DDBJ databases">
        <authorList>
            <consortium name="Genoscope - CEA"/>
            <person name="William W."/>
        </authorList>
    </citation>
    <scope>NUCLEOTIDE SEQUENCE</scope>
</reference>
<evidence type="ECO:0000256" key="9">
    <source>
        <dbReference type="ARBA" id="ARBA00023136"/>
    </source>
</evidence>
<dbReference type="GO" id="GO:0016757">
    <property type="term" value="F:glycosyltransferase activity"/>
    <property type="evidence" value="ECO:0007669"/>
    <property type="project" value="UniProtKB-KW"/>
</dbReference>
<keyword evidence="9 14" id="KW-0472">Membrane</keyword>
<dbReference type="Pfam" id="PF10250">
    <property type="entry name" value="O-FucT"/>
    <property type="match status" value="1"/>
</dbReference>
<feature type="non-terminal residue" evidence="15">
    <location>
        <position position="680"/>
    </location>
</feature>
<evidence type="ECO:0000256" key="2">
    <source>
        <dbReference type="ARBA" id="ARBA00004881"/>
    </source>
</evidence>
<organism evidence="15">
    <name type="scientific">Brassica napus</name>
    <name type="common">Rape</name>
    <dbReference type="NCBI Taxonomy" id="3708"/>
    <lineage>
        <taxon>Eukaryota</taxon>
        <taxon>Viridiplantae</taxon>
        <taxon>Streptophyta</taxon>
        <taxon>Embryophyta</taxon>
        <taxon>Tracheophyta</taxon>
        <taxon>Spermatophyta</taxon>
        <taxon>Magnoliopsida</taxon>
        <taxon>eudicotyledons</taxon>
        <taxon>Gunneridae</taxon>
        <taxon>Pentapetalae</taxon>
        <taxon>rosids</taxon>
        <taxon>malvids</taxon>
        <taxon>Brassicales</taxon>
        <taxon>Brassicaceae</taxon>
        <taxon>Brassiceae</taxon>
        <taxon>Brassica</taxon>
    </lineage>
</organism>
<dbReference type="InterPro" id="IPR024709">
    <property type="entry name" value="FucosylTrfase_pln"/>
</dbReference>
<dbReference type="EMBL" id="HG994364">
    <property type="protein sequence ID" value="CAF2363577.1"/>
    <property type="molecule type" value="Genomic_DNA"/>
</dbReference>
<name>A0A817BIJ4_BRANA</name>
<evidence type="ECO:0000256" key="8">
    <source>
        <dbReference type="ARBA" id="ARBA00022989"/>
    </source>
</evidence>
<keyword evidence="10" id="KW-0325">Glycoprotein</keyword>
<keyword evidence="12" id="KW-0119">Carbohydrate metabolism</keyword>